<dbReference type="Pfam" id="PF11697">
    <property type="entry name" value="DUF3293"/>
    <property type="match status" value="1"/>
</dbReference>
<dbReference type="InterPro" id="IPR021710">
    <property type="entry name" value="DUF3293"/>
</dbReference>
<keyword evidence="2" id="KW-1185">Reference proteome</keyword>
<evidence type="ECO:0000313" key="1">
    <source>
        <dbReference type="EMBL" id="KLV04502.1"/>
    </source>
</evidence>
<dbReference type="STRING" id="1195763.ABT56_14700"/>
<dbReference type="AlphaFoldDB" id="A0A0J1JQH8"/>
<evidence type="ECO:0000313" key="2">
    <source>
        <dbReference type="Proteomes" id="UP000036097"/>
    </source>
</evidence>
<dbReference type="Proteomes" id="UP000036097">
    <property type="component" value="Unassembled WGS sequence"/>
</dbReference>
<sequence length="119" mass="13663">MFKITQHPVYPCFAILTAFNPRSTVISNKENRLRHSQLTKELRRSGFSFESVVTCSPDGRWAEQGVMVAMDKSEACRVAARWEQNAIYWVENGELFLVPVLLAGFEQQSLGDWRGFLYT</sequence>
<dbReference type="PATRIC" id="fig|1195763.3.peg.3120"/>
<reference evidence="1 2" key="1">
    <citation type="submission" date="2015-05" db="EMBL/GenBank/DDBJ databases">
        <title>Photobacterium galathea sp. nov.</title>
        <authorList>
            <person name="Machado H."/>
            <person name="Gram L."/>
        </authorList>
    </citation>
    <scope>NUCLEOTIDE SEQUENCE [LARGE SCALE GENOMIC DNA]</scope>
    <source>
        <strain evidence="1 2">CGMCC 1.12159</strain>
    </source>
</reference>
<protein>
    <recommendedName>
        <fullName evidence="3">DUF3293 domain-containing protein</fullName>
    </recommendedName>
</protein>
<proteinExistence type="predicted"/>
<name>A0A0J1JQH8_9GAMM</name>
<gene>
    <name evidence="1" type="ORF">ABT56_14700</name>
</gene>
<accession>A0A0J1JQH8</accession>
<dbReference type="EMBL" id="LDOT01000022">
    <property type="protein sequence ID" value="KLV04502.1"/>
    <property type="molecule type" value="Genomic_DNA"/>
</dbReference>
<organism evidence="1 2">
    <name type="scientific">Photobacterium aquae</name>
    <dbReference type="NCBI Taxonomy" id="1195763"/>
    <lineage>
        <taxon>Bacteria</taxon>
        <taxon>Pseudomonadati</taxon>
        <taxon>Pseudomonadota</taxon>
        <taxon>Gammaproteobacteria</taxon>
        <taxon>Vibrionales</taxon>
        <taxon>Vibrionaceae</taxon>
        <taxon>Photobacterium</taxon>
    </lineage>
</organism>
<comment type="caution">
    <text evidence="1">The sequence shown here is derived from an EMBL/GenBank/DDBJ whole genome shotgun (WGS) entry which is preliminary data.</text>
</comment>
<evidence type="ECO:0008006" key="3">
    <source>
        <dbReference type="Google" id="ProtNLM"/>
    </source>
</evidence>